<dbReference type="RefSeq" id="WP_102492109.1">
    <property type="nucleotide sequence ID" value="NZ_JAUYVK010000025.1"/>
</dbReference>
<protein>
    <submittedName>
        <fullName evidence="1">Four helix bundle protein</fullName>
    </submittedName>
</protein>
<reference evidence="1" key="1">
    <citation type="submission" date="2023-07" db="EMBL/GenBank/DDBJ databases">
        <title>Genome content predicts the carbon catabolic preferences of heterotrophic bacteria.</title>
        <authorList>
            <person name="Gralka M."/>
        </authorList>
    </citation>
    <scope>NUCLEOTIDE SEQUENCE</scope>
    <source>
        <strain evidence="1">6E03</strain>
    </source>
</reference>
<comment type="caution">
    <text evidence="1">The sequence shown here is derived from an EMBL/GenBank/DDBJ whole genome shotgun (WGS) entry which is preliminary data.</text>
</comment>
<dbReference type="AlphaFoldDB" id="A0ABD5AEW2"/>
<dbReference type="EMBL" id="JAUYVK010000025">
    <property type="protein sequence ID" value="MDP2491570.1"/>
    <property type="molecule type" value="Genomic_DNA"/>
</dbReference>
<proteinExistence type="predicted"/>
<name>A0ABD5AEW2_VIBSP</name>
<dbReference type="InterPro" id="IPR055360">
    <property type="entry name" value="bAvd"/>
</dbReference>
<accession>A0ABD5AEW2</accession>
<organism evidence="1 2">
    <name type="scientific">Vibrio splendidus</name>
    <dbReference type="NCBI Taxonomy" id="29497"/>
    <lineage>
        <taxon>Bacteria</taxon>
        <taxon>Pseudomonadati</taxon>
        <taxon>Pseudomonadota</taxon>
        <taxon>Gammaproteobacteria</taxon>
        <taxon>Vibrionales</taxon>
        <taxon>Vibrionaceae</taxon>
        <taxon>Vibrio</taxon>
    </lineage>
</organism>
<dbReference type="Gene3D" id="1.20.1440.60">
    <property type="entry name" value="23S rRNA-intervening sequence"/>
    <property type="match status" value="1"/>
</dbReference>
<sequence length="139" mass="16466">MRQPFKHNRIYYDLQKLYKLYWNQHKHFPRAFRFTSGEQLLKEITLAIRNVVLANLQNKSTTAGKERAVSLLMEVNVSLKTISALLLLAWDMKFLSHGALAVLTECIGHIQRQVVGWRRWFLEVYYFVNKAKLRLVNFI</sequence>
<dbReference type="CDD" id="cd16376">
    <property type="entry name" value="Avd_like"/>
    <property type="match status" value="1"/>
</dbReference>
<evidence type="ECO:0000313" key="1">
    <source>
        <dbReference type="EMBL" id="MDP2491570.1"/>
    </source>
</evidence>
<dbReference type="Proteomes" id="UP001177883">
    <property type="component" value="Unassembled WGS sequence"/>
</dbReference>
<evidence type="ECO:0000313" key="2">
    <source>
        <dbReference type="Proteomes" id="UP001177883"/>
    </source>
</evidence>
<dbReference type="InterPro" id="IPR036583">
    <property type="entry name" value="23S_rRNA_IVS_sf"/>
</dbReference>
<gene>
    <name evidence="1" type="ORF">Q8W38_19660</name>
</gene>